<dbReference type="InterPro" id="IPR002223">
    <property type="entry name" value="Kunitz_BPTI"/>
</dbReference>
<dbReference type="GO" id="GO:0004867">
    <property type="term" value="F:serine-type endopeptidase inhibitor activity"/>
    <property type="evidence" value="ECO:0007669"/>
    <property type="project" value="InterPro"/>
</dbReference>
<evidence type="ECO:0000313" key="3">
    <source>
        <dbReference type="Proteomes" id="UP000267606"/>
    </source>
</evidence>
<evidence type="ECO:0000259" key="1">
    <source>
        <dbReference type="PROSITE" id="PS50279"/>
    </source>
</evidence>
<evidence type="ECO:0000313" key="2">
    <source>
        <dbReference type="EMBL" id="VDO65456.1"/>
    </source>
</evidence>
<dbReference type="InterPro" id="IPR036880">
    <property type="entry name" value="Kunitz_BPTI_sf"/>
</dbReference>
<sequence length="138" mass="16070">MNALPITNPLRPLRNLFPTNIMRSFNGPIMDMGIDDVAKHYDIPGTIPIACFQPLLEGKGQAKLTRYYFNSRTRTCDKFVYSGKGGNQVCLLCFFFLFFSHQLSNKYVDNFNYAKKKEKNQKPKTKDQNLYFDNFNIF</sequence>
<gene>
    <name evidence="2" type="ORF">OFLC_LOCUS10052</name>
</gene>
<dbReference type="WBParaSite" id="OFLC_0001005201-mRNA-1">
    <property type="protein sequence ID" value="OFLC_0001005201-mRNA-1"/>
    <property type="gene ID" value="OFLC_0001005201"/>
</dbReference>
<feature type="domain" description="BPTI/Kunitz inhibitor" evidence="1">
    <location>
        <begin position="51"/>
        <end position="108"/>
    </location>
</feature>
<organism evidence="4">
    <name type="scientific">Onchocerca flexuosa</name>
    <dbReference type="NCBI Taxonomy" id="387005"/>
    <lineage>
        <taxon>Eukaryota</taxon>
        <taxon>Metazoa</taxon>
        <taxon>Ecdysozoa</taxon>
        <taxon>Nematoda</taxon>
        <taxon>Chromadorea</taxon>
        <taxon>Rhabditida</taxon>
        <taxon>Spirurina</taxon>
        <taxon>Spiruromorpha</taxon>
        <taxon>Filarioidea</taxon>
        <taxon>Onchocercidae</taxon>
        <taxon>Onchocerca</taxon>
    </lineage>
</organism>
<dbReference type="Gene3D" id="4.10.410.10">
    <property type="entry name" value="Pancreatic trypsin inhibitor Kunitz domain"/>
    <property type="match status" value="1"/>
</dbReference>
<reference evidence="4" key="1">
    <citation type="submission" date="2016-06" db="UniProtKB">
        <authorList>
            <consortium name="WormBaseParasite"/>
        </authorList>
    </citation>
    <scope>IDENTIFICATION</scope>
</reference>
<dbReference type="AlphaFoldDB" id="A0A183HRE1"/>
<dbReference type="STRING" id="387005.A0A183HRE1"/>
<name>A0A183HRE1_9BILA</name>
<evidence type="ECO:0000313" key="4">
    <source>
        <dbReference type="WBParaSite" id="OFLC_0001005201-mRNA-1"/>
    </source>
</evidence>
<keyword evidence="3" id="KW-1185">Reference proteome</keyword>
<dbReference type="SUPFAM" id="SSF57362">
    <property type="entry name" value="BPTI-like"/>
    <property type="match status" value="1"/>
</dbReference>
<protein>
    <submittedName>
        <fullName evidence="4">BPTI/Kunitz inhibitor domain-containing protein</fullName>
    </submittedName>
</protein>
<dbReference type="SMART" id="SM00131">
    <property type="entry name" value="KU"/>
    <property type="match status" value="1"/>
</dbReference>
<accession>A0A183HRE1</accession>
<dbReference type="Pfam" id="PF00014">
    <property type="entry name" value="Kunitz_BPTI"/>
    <property type="match status" value="1"/>
</dbReference>
<dbReference type="CDD" id="cd22593">
    <property type="entry name" value="Kunitz_conkunitzin"/>
    <property type="match status" value="1"/>
</dbReference>
<proteinExistence type="predicted"/>
<reference evidence="2 3" key="2">
    <citation type="submission" date="2018-11" db="EMBL/GenBank/DDBJ databases">
        <authorList>
            <consortium name="Pathogen Informatics"/>
        </authorList>
    </citation>
    <scope>NUCLEOTIDE SEQUENCE [LARGE SCALE GENOMIC DNA]</scope>
</reference>
<dbReference type="EMBL" id="UZAJ01012998">
    <property type="protein sequence ID" value="VDO65456.1"/>
    <property type="molecule type" value="Genomic_DNA"/>
</dbReference>
<dbReference type="PROSITE" id="PS50279">
    <property type="entry name" value="BPTI_KUNITZ_2"/>
    <property type="match status" value="1"/>
</dbReference>
<dbReference type="Proteomes" id="UP000267606">
    <property type="component" value="Unassembled WGS sequence"/>
</dbReference>